<feature type="region of interest" description="Disordered" evidence="1">
    <location>
        <begin position="616"/>
        <end position="661"/>
    </location>
</feature>
<evidence type="ECO:0000256" key="1">
    <source>
        <dbReference type="SAM" id="MobiDB-lite"/>
    </source>
</evidence>
<proteinExistence type="predicted"/>
<comment type="caution">
    <text evidence="2">The sequence shown here is derived from an EMBL/GenBank/DDBJ whole genome shotgun (WGS) entry which is preliminary data.</text>
</comment>
<dbReference type="OrthoDB" id="6188167at2"/>
<reference evidence="2 3" key="1">
    <citation type="submission" date="2016-08" db="EMBL/GenBank/DDBJ databases">
        <title>Evolution of the type three secretion system and type three effector repertoires in Xanthomonas.</title>
        <authorList>
            <person name="Merda D."/>
            <person name="Briand M."/>
            <person name="Bosis E."/>
            <person name="Rousseau C."/>
            <person name="Portier P."/>
            <person name="Jacques M.-A."/>
            <person name="Fischer-Le Saux M."/>
        </authorList>
    </citation>
    <scope>NUCLEOTIDE SEQUENCE [LARGE SCALE GENOMIC DNA]</scope>
    <source>
        <strain evidence="2 3">CFBP 4691</strain>
    </source>
</reference>
<dbReference type="Proteomes" id="UP000239898">
    <property type="component" value="Unassembled WGS sequence"/>
</dbReference>
<name>A0A2S6ZBK2_9XANT</name>
<dbReference type="AlphaFoldDB" id="A0A2S6ZBK2"/>
<dbReference type="RefSeq" id="WP_128421571.1">
    <property type="nucleotide sequence ID" value="NZ_CP049017.1"/>
</dbReference>
<organism evidence="2 3">
    <name type="scientific">Xanthomonas theicola</name>
    <dbReference type="NCBI Taxonomy" id="56464"/>
    <lineage>
        <taxon>Bacteria</taxon>
        <taxon>Pseudomonadati</taxon>
        <taxon>Pseudomonadota</taxon>
        <taxon>Gammaproteobacteria</taxon>
        <taxon>Lysobacterales</taxon>
        <taxon>Lysobacteraceae</taxon>
        <taxon>Xanthomonas</taxon>
    </lineage>
</organism>
<evidence type="ECO:0008006" key="4">
    <source>
        <dbReference type="Google" id="ProtNLM"/>
    </source>
</evidence>
<feature type="compositionally biased region" description="Basic and acidic residues" evidence="1">
    <location>
        <begin position="641"/>
        <end position="653"/>
    </location>
</feature>
<feature type="region of interest" description="Disordered" evidence="1">
    <location>
        <begin position="243"/>
        <end position="291"/>
    </location>
</feature>
<gene>
    <name evidence="2" type="ORF">XthCFBP4691_17495</name>
</gene>
<evidence type="ECO:0000313" key="2">
    <source>
        <dbReference type="EMBL" id="PPT82290.1"/>
    </source>
</evidence>
<feature type="compositionally biased region" description="Low complexity" evidence="1">
    <location>
        <begin position="268"/>
        <end position="291"/>
    </location>
</feature>
<evidence type="ECO:0000313" key="3">
    <source>
        <dbReference type="Proteomes" id="UP000239898"/>
    </source>
</evidence>
<dbReference type="EMBL" id="MIGX01000129">
    <property type="protein sequence ID" value="PPT82290.1"/>
    <property type="molecule type" value="Genomic_DNA"/>
</dbReference>
<sequence>MSLSAIPSASPATLASAALPARVRELLDALKALLWQALDAPLRLTLAELERALCDQAERARNSQLQQDAYQQLQGLRARREHFAAYYKAQLEAALATIRLPPAPAAPHRQDDAGAATRTLALVADADIDRDIVLHDIARRQAARNSIPLQLLGQRFGVLAARPAFETERTPLGPHLLCRILRGAGEELRLGLDAQLALYRAFERHALARCGEIVERANVLLAHAGVLPGLVYLPYLARPAATPDHAAPRPATGQPPAAPVTAAGNGWPGVPAPAAQPARAATAPAGTGSAPRDLATLRQLLAAARGRAAAAPAASAPAGVTAGVAAVPTAALLRALRELQAQPPACSALAGLRGRRQIRDVQAALLATLRAEHGPQAALAPQDADTFDLLALLYSEIEREVRSDAPAAGMLERLQVPLVRAALQDEAFFVRSRHPAHALLNAVAESGAAWLGEEDTDPQLLLKLNQTVDRVVEEYEGDEAVFAQAQQDIQAQCRALAHKAEIAERRHIEAARGKERLQAAKQLANATLDALCRTWQPSASVQALLKQAWSDVLTLTLLRQGEESDAWHERTQLTHCIAEITCSPPGGADPSLADAVRDALLQVGYHRDQADAIARQLSTPGGGSAPTSRTAPSARPKARARLGDHGDGEDAERPLPAPRSDAEQAAYARLCGLPFGTWFEFVTNQQGDLKRQRLSWYSPITDRALFVNQRGHKTAEYSLDTLSRLLAQGQARTVAVARARLIDRAWHATVRALRTLAGAPAGALEGDA</sequence>
<protein>
    <recommendedName>
        <fullName evidence="4">Thymidine phosphorylase</fullName>
    </recommendedName>
</protein>
<keyword evidence="3" id="KW-1185">Reference proteome</keyword>
<dbReference type="Pfam" id="PF07793">
    <property type="entry name" value="DUF1631"/>
    <property type="match status" value="1"/>
</dbReference>
<dbReference type="InterPro" id="IPR012434">
    <property type="entry name" value="DUF1631"/>
</dbReference>
<accession>A0A2S6ZBK2</accession>